<feature type="region of interest" description="Disordered" evidence="1">
    <location>
        <begin position="242"/>
        <end position="274"/>
    </location>
</feature>
<feature type="compositionally biased region" description="Acidic residues" evidence="1">
    <location>
        <begin position="169"/>
        <end position="189"/>
    </location>
</feature>
<evidence type="ECO:0000256" key="1">
    <source>
        <dbReference type="SAM" id="MobiDB-lite"/>
    </source>
</evidence>
<dbReference type="Pfam" id="PF14420">
    <property type="entry name" value="Clr5"/>
    <property type="match status" value="1"/>
</dbReference>
<accession>A0A8H8VLN7</accession>
<protein>
    <recommendedName>
        <fullName evidence="2">Clr5 domain-containing protein</fullName>
    </recommendedName>
</protein>
<feature type="domain" description="Clr5" evidence="2">
    <location>
        <begin position="21"/>
        <end position="69"/>
    </location>
</feature>
<dbReference type="Proteomes" id="UP000614610">
    <property type="component" value="Unassembled WGS sequence"/>
</dbReference>
<comment type="caution">
    <text evidence="3">The sequence shown here is derived from an EMBL/GenBank/DDBJ whole genome shotgun (WGS) entry which is preliminary data.</text>
</comment>
<evidence type="ECO:0000313" key="4">
    <source>
        <dbReference type="Proteomes" id="UP000614610"/>
    </source>
</evidence>
<dbReference type="OrthoDB" id="5338967at2759"/>
<feature type="compositionally biased region" description="Basic and acidic residues" evidence="1">
    <location>
        <begin position="157"/>
        <end position="168"/>
    </location>
</feature>
<organism evidence="3 4">
    <name type="scientific">Orbilia oligospora</name>
    <name type="common">Nematode-trapping fungus</name>
    <name type="synonym">Arthrobotrys oligospora</name>
    <dbReference type="NCBI Taxonomy" id="2813651"/>
    <lineage>
        <taxon>Eukaryota</taxon>
        <taxon>Fungi</taxon>
        <taxon>Dikarya</taxon>
        <taxon>Ascomycota</taxon>
        <taxon>Pezizomycotina</taxon>
        <taxon>Orbiliomycetes</taxon>
        <taxon>Orbiliales</taxon>
        <taxon>Orbiliaceae</taxon>
        <taxon>Orbilia</taxon>
    </lineage>
</organism>
<proteinExistence type="predicted"/>
<name>A0A8H8VLN7_ORBOL</name>
<evidence type="ECO:0000259" key="2">
    <source>
        <dbReference type="Pfam" id="PF14420"/>
    </source>
</evidence>
<dbReference type="AlphaFoldDB" id="A0A8H8VLN7"/>
<sequence>MEQVRFQLFSAHAPPRSYLKAEDLEAHKEFIQSLHKAGRTQKDILKELKTQRGFDLPIHKLKRMLDKWGDSKKNLTKKRRVDIANVIEKRRQLGKVTHKVILKRSRKEIPKQKVNDIMRSNLQYSKSVNSSPRKLIFSIITPNAVLEDGQEHIVEISGDIETRNRFPEPDAEVEWEEEEEEGEQEEEGNNETLGDLAATFIRLGLENKNALIAAPEDHAASPSKTEEDKDKELEEVISAGFSQLYPTDDPETPSESHQAANTEDSDAVGQDRQDDVAETVISPVPDAQEHGSPLTRYARENRHHLWAAIGVLRGRAKTFLEEVKLVVEGRGISLERAAEIVRLEWEDRNGQEPLPYHIHKQILAFHEAREEEEMYTTLGITESESIAGVDANILCQILEDNFAALVEAASKLPPDSWSMVMFKSWTIHIPFIISKYGLCHYFTARALNVAKDVLNDLIGARRAGEIINLSLLCVFDRIGMGTHQFALDCWLLEFDLELEHPELISAAKKAYENKQRLLLKKHGQSHLKTLRFFTDLAYEMVHSKVPETRQRGELLAFGIIQTLRATYRVYSSYTMIFMASCFRSLGSLLLEFRRPHLATSLLLEPSSWAEDLTTINPTQSCRHLLGRAYADTGRYKESLHTLFFCLNSFRDQYGLNHSYTCEQIQEITRVIDLRGPVLYNYLDSTLDKLLQSFERAGKAKSRAYQELWKARKRGGFDLEGYANILAHSGNSDSQDYWYSQGLQSWLFHQDQDLRFGAKNGGWVEEIEMFGD</sequence>
<gene>
    <name evidence="3" type="ORF">TWF679_005912</name>
</gene>
<reference evidence="3" key="1">
    <citation type="submission" date="2019-06" db="EMBL/GenBank/DDBJ databases">
        <authorList>
            <person name="Palmer J.M."/>
        </authorList>
    </citation>
    <scope>NUCLEOTIDE SEQUENCE</scope>
    <source>
        <strain evidence="3">TWF679</strain>
    </source>
</reference>
<feature type="compositionally biased region" description="Polar residues" evidence="1">
    <location>
        <begin position="253"/>
        <end position="262"/>
    </location>
</feature>
<dbReference type="EMBL" id="WIWT01000003">
    <property type="protein sequence ID" value="KAF3222432.1"/>
    <property type="molecule type" value="Genomic_DNA"/>
</dbReference>
<evidence type="ECO:0000313" key="3">
    <source>
        <dbReference type="EMBL" id="KAF3222432.1"/>
    </source>
</evidence>
<feature type="region of interest" description="Disordered" evidence="1">
    <location>
        <begin position="157"/>
        <end position="193"/>
    </location>
</feature>
<dbReference type="InterPro" id="IPR025676">
    <property type="entry name" value="Clr5_dom"/>
</dbReference>